<gene>
    <name evidence="3" type="ORF">HUJ06_014724</name>
</gene>
<evidence type="ECO:0000313" key="3">
    <source>
        <dbReference type="EMBL" id="DAD40401.1"/>
    </source>
</evidence>
<dbReference type="Gene3D" id="3.30.230.80">
    <property type="match status" value="1"/>
</dbReference>
<evidence type="ECO:0000313" key="4">
    <source>
        <dbReference type="Proteomes" id="UP000607653"/>
    </source>
</evidence>
<reference evidence="3 4" key="1">
    <citation type="journal article" date="2020" name="Mol. Biol. Evol.">
        <title>Distinct Expression and Methylation Patterns for Genes with Different Fates following a Single Whole-Genome Duplication in Flowering Plants.</title>
        <authorList>
            <person name="Shi T."/>
            <person name="Rahmani R.S."/>
            <person name="Gugger P.F."/>
            <person name="Wang M."/>
            <person name="Li H."/>
            <person name="Zhang Y."/>
            <person name="Li Z."/>
            <person name="Wang Q."/>
            <person name="Van de Peer Y."/>
            <person name="Marchal K."/>
            <person name="Chen J."/>
        </authorList>
    </citation>
    <scope>NUCLEOTIDE SEQUENCE [LARGE SCALE GENOMIC DNA]</scope>
    <source>
        <tissue evidence="3">Leaf</tissue>
    </source>
</reference>
<evidence type="ECO:0000256" key="1">
    <source>
        <dbReference type="ARBA" id="ARBA00008239"/>
    </source>
</evidence>
<dbReference type="InterPro" id="IPR020568">
    <property type="entry name" value="Ribosomal_Su5_D2-typ_SF"/>
</dbReference>
<dbReference type="GO" id="GO:0051082">
    <property type="term" value="F:unfolded protein binding"/>
    <property type="evidence" value="ECO:0007669"/>
    <property type="project" value="InterPro"/>
</dbReference>
<dbReference type="AlphaFoldDB" id="A0A822Z9I6"/>
<dbReference type="Proteomes" id="UP000607653">
    <property type="component" value="Unassembled WGS sequence"/>
</dbReference>
<protein>
    <submittedName>
        <fullName evidence="3">Uncharacterized protein</fullName>
    </submittedName>
</protein>
<comment type="caution">
    <text evidence="3">The sequence shown here is derived from an EMBL/GenBank/DDBJ whole genome shotgun (WGS) entry which is preliminary data.</text>
</comment>
<dbReference type="PANTHER" id="PTHR11528">
    <property type="entry name" value="HEAT SHOCK PROTEIN 90 FAMILY MEMBER"/>
    <property type="match status" value="1"/>
</dbReference>
<keyword evidence="2" id="KW-0143">Chaperone</keyword>
<comment type="similarity">
    <text evidence="1">Belongs to the heat shock protein 90 family.</text>
</comment>
<dbReference type="Pfam" id="PF00183">
    <property type="entry name" value="HSP90"/>
    <property type="match status" value="1"/>
</dbReference>
<dbReference type="GO" id="GO:0016887">
    <property type="term" value="F:ATP hydrolysis activity"/>
    <property type="evidence" value="ECO:0007669"/>
    <property type="project" value="InterPro"/>
</dbReference>
<dbReference type="GO" id="GO:0005524">
    <property type="term" value="F:ATP binding"/>
    <property type="evidence" value="ECO:0007669"/>
    <property type="project" value="InterPro"/>
</dbReference>
<keyword evidence="4" id="KW-1185">Reference proteome</keyword>
<sequence>MMEEMAKLSLSGVHIVYVYEQLRNPKEVTREEYNEFYKKTFNEYLDPLASSHFTTEGEVEFRSILYVPVIAPTGRDDIINPKTRNIRLYFARYLSFVKGVVDPNDLPLDVSHEILQESRIVRIMRKRLVQKAFDMILGISMNENKEDY</sequence>
<dbReference type="InterPro" id="IPR001404">
    <property type="entry name" value="Hsp90_fam"/>
</dbReference>
<dbReference type="SUPFAM" id="SSF54211">
    <property type="entry name" value="Ribosomal protein S5 domain 2-like"/>
    <property type="match status" value="1"/>
</dbReference>
<proteinExistence type="inferred from homology"/>
<dbReference type="GO" id="GO:0140662">
    <property type="term" value="F:ATP-dependent protein folding chaperone"/>
    <property type="evidence" value="ECO:0007669"/>
    <property type="project" value="InterPro"/>
</dbReference>
<organism evidence="3 4">
    <name type="scientific">Nelumbo nucifera</name>
    <name type="common">Sacred lotus</name>
    <dbReference type="NCBI Taxonomy" id="4432"/>
    <lineage>
        <taxon>Eukaryota</taxon>
        <taxon>Viridiplantae</taxon>
        <taxon>Streptophyta</taxon>
        <taxon>Embryophyta</taxon>
        <taxon>Tracheophyta</taxon>
        <taxon>Spermatophyta</taxon>
        <taxon>Magnoliopsida</taxon>
        <taxon>Proteales</taxon>
        <taxon>Nelumbonaceae</taxon>
        <taxon>Nelumbo</taxon>
    </lineage>
</organism>
<name>A0A822Z9I6_NELNU</name>
<dbReference type="EMBL" id="DUZY01000005">
    <property type="protein sequence ID" value="DAD40401.1"/>
    <property type="molecule type" value="Genomic_DNA"/>
</dbReference>
<accession>A0A822Z9I6</accession>
<evidence type="ECO:0000256" key="2">
    <source>
        <dbReference type="ARBA" id="ARBA00023186"/>
    </source>
</evidence>